<evidence type="ECO:0000313" key="2">
    <source>
        <dbReference type="Proteomes" id="UP000437748"/>
    </source>
</evidence>
<evidence type="ECO:0000313" key="1">
    <source>
        <dbReference type="EMBL" id="KAB8039726.1"/>
    </source>
</evidence>
<dbReference type="AlphaFoldDB" id="A0A6N6VY56"/>
<organism evidence="1 2">
    <name type="scientific">Silvanigrella paludirubra</name>
    <dbReference type="NCBI Taxonomy" id="2499159"/>
    <lineage>
        <taxon>Bacteria</taxon>
        <taxon>Pseudomonadati</taxon>
        <taxon>Bdellovibrionota</taxon>
        <taxon>Oligoflexia</taxon>
        <taxon>Silvanigrellales</taxon>
        <taxon>Silvanigrellaceae</taxon>
        <taxon>Silvanigrella</taxon>
    </lineage>
</organism>
<gene>
    <name evidence="1" type="ORF">GCL60_05545</name>
</gene>
<protein>
    <submittedName>
        <fullName evidence="1">Uncharacterized protein</fullName>
    </submittedName>
</protein>
<comment type="caution">
    <text evidence="1">The sequence shown here is derived from an EMBL/GenBank/DDBJ whole genome shotgun (WGS) entry which is preliminary data.</text>
</comment>
<sequence length="136" mass="15931">MENEEKKEILLEKIDNVVPFVPRKKEAKKELEAPKLDPLKPIEDPLKNSILEAAKDFINNYENYTAVDYSNLIEKVDAFAKKLLDENHYFKSYKVTHSKFHLHQSIFLRSLPENGKNIEEECSLHILDFIDDIETV</sequence>
<proteinExistence type="predicted"/>
<name>A0A6N6VY56_9BACT</name>
<dbReference type="Proteomes" id="UP000437748">
    <property type="component" value="Unassembled WGS sequence"/>
</dbReference>
<dbReference type="RefSeq" id="WP_153419162.1">
    <property type="nucleotide sequence ID" value="NZ_WFLM01000002.1"/>
</dbReference>
<accession>A0A6N6VY56</accession>
<dbReference type="OrthoDB" id="9966144at2"/>
<dbReference type="EMBL" id="WFLM01000002">
    <property type="protein sequence ID" value="KAB8039726.1"/>
    <property type="molecule type" value="Genomic_DNA"/>
</dbReference>
<keyword evidence="2" id="KW-1185">Reference proteome</keyword>
<reference evidence="1 2" key="1">
    <citation type="submission" date="2019-10" db="EMBL/GenBank/DDBJ databases">
        <title>New species of Slilvanegrellaceae.</title>
        <authorList>
            <person name="Pitt A."/>
            <person name="Hahn M.W."/>
        </authorList>
    </citation>
    <scope>NUCLEOTIDE SEQUENCE [LARGE SCALE GENOMIC DNA]</scope>
    <source>
        <strain evidence="1 2">SP-Ram-0.45-NSY-1</strain>
    </source>
</reference>